<gene>
    <name evidence="1" type="ORF">LCGC14_1990220</name>
</gene>
<name>A0A0F9FUD4_9ZZZZ</name>
<comment type="caution">
    <text evidence="1">The sequence shown here is derived from an EMBL/GenBank/DDBJ whole genome shotgun (WGS) entry which is preliminary data.</text>
</comment>
<dbReference type="EMBL" id="LAZR01022431">
    <property type="protein sequence ID" value="KKL81891.1"/>
    <property type="molecule type" value="Genomic_DNA"/>
</dbReference>
<evidence type="ECO:0000313" key="1">
    <source>
        <dbReference type="EMBL" id="KKL81891.1"/>
    </source>
</evidence>
<reference evidence="1" key="1">
    <citation type="journal article" date="2015" name="Nature">
        <title>Complex archaea that bridge the gap between prokaryotes and eukaryotes.</title>
        <authorList>
            <person name="Spang A."/>
            <person name="Saw J.H."/>
            <person name="Jorgensen S.L."/>
            <person name="Zaremba-Niedzwiedzka K."/>
            <person name="Martijn J."/>
            <person name="Lind A.E."/>
            <person name="van Eijk R."/>
            <person name="Schleper C."/>
            <person name="Guy L."/>
            <person name="Ettema T.J."/>
        </authorList>
    </citation>
    <scope>NUCLEOTIDE SEQUENCE</scope>
</reference>
<dbReference type="AlphaFoldDB" id="A0A0F9FUD4"/>
<sequence>MPEFTFSISAAAVAKLKAVVDAQNARNGTSLTVKEWMLQLIKEKAIAEEYMANMTEFQRRNEEEAEATKNAAFGAFALSERERLLAEIDG</sequence>
<organism evidence="1">
    <name type="scientific">marine sediment metagenome</name>
    <dbReference type="NCBI Taxonomy" id="412755"/>
    <lineage>
        <taxon>unclassified sequences</taxon>
        <taxon>metagenomes</taxon>
        <taxon>ecological metagenomes</taxon>
    </lineage>
</organism>
<proteinExistence type="predicted"/>
<protein>
    <submittedName>
        <fullName evidence="1">Uncharacterized protein</fullName>
    </submittedName>
</protein>
<accession>A0A0F9FUD4</accession>